<evidence type="ECO:0000256" key="3">
    <source>
        <dbReference type="ARBA" id="ARBA00005493"/>
    </source>
</evidence>
<evidence type="ECO:0000313" key="17">
    <source>
        <dbReference type="EMBL" id="MEM5500269.1"/>
    </source>
</evidence>
<keyword evidence="6 15" id="KW-0963">Cytoplasm</keyword>
<dbReference type="InterPro" id="IPR006638">
    <property type="entry name" value="Elp3/MiaA/NifB-like_rSAM"/>
</dbReference>
<dbReference type="PIRSF" id="PIRSF000167">
    <property type="entry name" value="HemN"/>
    <property type="match status" value="1"/>
</dbReference>
<comment type="pathway">
    <text evidence="2 15">Porphyrin-containing compound metabolism; protoporphyrin-IX biosynthesis; protoporphyrinogen-IX from coproporphyrinogen-III (AdoMet route): step 1/1.</text>
</comment>
<keyword evidence="8 15" id="KW-0479">Metal-binding</keyword>
<evidence type="ECO:0000256" key="11">
    <source>
        <dbReference type="ARBA" id="ARBA00023014"/>
    </source>
</evidence>
<evidence type="ECO:0000313" key="18">
    <source>
        <dbReference type="Proteomes" id="UP001477870"/>
    </source>
</evidence>
<comment type="subunit">
    <text evidence="4">Monomer.</text>
</comment>
<dbReference type="InterPro" id="IPR058240">
    <property type="entry name" value="rSAM_sf"/>
</dbReference>
<keyword evidence="12 15" id="KW-0627">Porphyrin biosynthesis</keyword>
<dbReference type="Pfam" id="PF04055">
    <property type="entry name" value="Radical_SAM"/>
    <property type="match status" value="1"/>
</dbReference>
<evidence type="ECO:0000256" key="13">
    <source>
        <dbReference type="ARBA" id="ARBA00024295"/>
    </source>
</evidence>
<evidence type="ECO:0000256" key="1">
    <source>
        <dbReference type="ARBA" id="ARBA00004496"/>
    </source>
</evidence>
<dbReference type="SMART" id="SM00729">
    <property type="entry name" value="Elp3"/>
    <property type="match status" value="1"/>
</dbReference>
<dbReference type="PANTHER" id="PTHR13932:SF6">
    <property type="entry name" value="OXYGEN-INDEPENDENT COPROPORPHYRINOGEN III OXIDASE"/>
    <property type="match status" value="1"/>
</dbReference>
<reference evidence="17 18" key="1">
    <citation type="submission" date="2024-03" db="EMBL/GenBank/DDBJ databases">
        <title>Community enrichment and isolation of bacterial strains for fucoidan degradation.</title>
        <authorList>
            <person name="Sichert A."/>
        </authorList>
    </citation>
    <scope>NUCLEOTIDE SEQUENCE [LARGE SCALE GENOMIC DNA]</scope>
    <source>
        <strain evidence="17 18">AS62</strain>
    </source>
</reference>
<dbReference type="InterPro" id="IPR023404">
    <property type="entry name" value="rSAM_horseshoe"/>
</dbReference>
<keyword evidence="9 15" id="KW-0560">Oxidoreductase</keyword>
<dbReference type="RefSeq" id="WP_342846331.1">
    <property type="nucleotide sequence ID" value="NZ_JBBMQO010000001.1"/>
</dbReference>
<dbReference type="InterPro" id="IPR034505">
    <property type="entry name" value="Coproporphyrinogen-III_oxidase"/>
</dbReference>
<comment type="similarity">
    <text evidence="3 15">Belongs to the anaerobic coproporphyrinogen-III oxidase family.</text>
</comment>
<evidence type="ECO:0000256" key="14">
    <source>
        <dbReference type="ARBA" id="ARBA00048321"/>
    </source>
</evidence>
<feature type="domain" description="Radical SAM core" evidence="16">
    <location>
        <begin position="48"/>
        <end position="285"/>
    </location>
</feature>
<dbReference type="InterPro" id="IPR004558">
    <property type="entry name" value="Coprogen_oxidase_HemN"/>
</dbReference>
<dbReference type="EC" id="1.3.98.3" evidence="15"/>
<comment type="catalytic activity">
    <reaction evidence="14 15">
        <text>coproporphyrinogen III + 2 S-adenosyl-L-methionine = protoporphyrinogen IX + 2 5'-deoxyadenosine + 2 L-methionine + 2 CO2</text>
        <dbReference type="Rhea" id="RHEA:15425"/>
        <dbReference type="ChEBI" id="CHEBI:16526"/>
        <dbReference type="ChEBI" id="CHEBI:17319"/>
        <dbReference type="ChEBI" id="CHEBI:57307"/>
        <dbReference type="ChEBI" id="CHEBI:57309"/>
        <dbReference type="ChEBI" id="CHEBI:57844"/>
        <dbReference type="ChEBI" id="CHEBI:59789"/>
        <dbReference type="EC" id="1.3.98.3"/>
    </reaction>
</comment>
<dbReference type="EMBL" id="JBBMQO010000001">
    <property type="protein sequence ID" value="MEM5500269.1"/>
    <property type="molecule type" value="Genomic_DNA"/>
</dbReference>
<dbReference type="SUPFAM" id="SSF102114">
    <property type="entry name" value="Radical SAM enzymes"/>
    <property type="match status" value="1"/>
</dbReference>
<evidence type="ECO:0000256" key="6">
    <source>
        <dbReference type="ARBA" id="ARBA00022490"/>
    </source>
</evidence>
<dbReference type="CDD" id="cd01335">
    <property type="entry name" value="Radical_SAM"/>
    <property type="match status" value="1"/>
</dbReference>
<organism evidence="17 18">
    <name type="scientific">Ahrensia kielensis</name>
    <dbReference type="NCBI Taxonomy" id="76980"/>
    <lineage>
        <taxon>Bacteria</taxon>
        <taxon>Pseudomonadati</taxon>
        <taxon>Pseudomonadota</taxon>
        <taxon>Alphaproteobacteria</taxon>
        <taxon>Hyphomicrobiales</taxon>
        <taxon>Ahrensiaceae</taxon>
        <taxon>Ahrensia</taxon>
    </lineage>
</organism>
<gene>
    <name evidence="17" type="primary">hemN</name>
    <name evidence="17" type="ORF">WNY59_01560</name>
</gene>
<evidence type="ECO:0000256" key="5">
    <source>
        <dbReference type="ARBA" id="ARBA00022485"/>
    </source>
</evidence>
<dbReference type="SFLD" id="SFLDG01082">
    <property type="entry name" value="B12-binding_domain_containing"/>
    <property type="match status" value="1"/>
</dbReference>
<dbReference type="PROSITE" id="PS51918">
    <property type="entry name" value="RADICAL_SAM"/>
    <property type="match status" value="1"/>
</dbReference>
<evidence type="ECO:0000256" key="4">
    <source>
        <dbReference type="ARBA" id="ARBA00011245"/>
    </source>
</evidence>
<dbReference type="Gene3D" id="1.10.10.920">
    <property type="match status" value="1"/>
</dbReference>
<dbReference type="GO" id="GO:0051989">
    <property type="term" value="F:coproporphyrinogen dehydrogenase activity"/>
    <property type="evidence" value="ECO:0007669"/>
    <property type="project" value="UniProtKB-EC"/>
</dbReference>
<evidence type="ECO:0000256" key="8">
    <source>
        <dbReference type="ARBA" id="ARBA00022723"/>
    </source>
</evidence>
<keyword evidence="5 15" id="KW-0004">4Fe-4S</keyword>
<evidence type="ECO:0000256" key="15">
    <source>
        <dbReference type="PIRNR" id="PIRNR000167"/>
    </source>
</evidence>
<dbReference type="Gene3D" id="3.80.30.20">
    <property type="entry name" value="tm_1862 like domain"/>
    <property type="match status" value="1"/>
</dbReference>
<keyword evidence="10 15" id="KW-0408">Iron</keyword>
<dbReference type="Proteomes" id="UP001477870">
    <property type="component" value="Unassembled WGS sequence"/>
</dbReference>
<protein>
    <recommendedName>
        <fullName evidence="15">Coproporphyrinogen-III oxidase</fullName>
        <ecNumber evidence="15">1.3.98.3</ecNumber>
    </recommendedName>
</protein>
<keyword evidence="7 15" id="KW-0949">S-adenosyl-L-methionine</keyword>
<dbReference type="SFLD" id="SFLDG01065">
    <property type="entry name" value="anaerobic_coproporphyrinogen-I"/>
    <property type="match status" value="1"/>
</dbReference>
<comment type="cofactor">
    <cofactor evidence="15">
        <name>[4Fe-4S] cluster</name>
        <dbReference type="ChEBI" id="CHEBI:49883"/>
    </cofactor>
    <text evidence="15">Binds 1 [4Fe-4S] cluster. The cluster is coordinated with 3 cysteines and an exchangeable S-adenosyl-L-methionine.</text>
</comment>
<comment type="caution">
    <text evidence="17">The sequence shown here is derived from an EMBL/GenBank/DDBJ whole genome shotgun (WGS) entry which is preliminary data.</text>
</comment>
<evidence type="ECO:0000256" key="2">
    <source>
        <dbReference type="ARBA" id="ARBA00004785"/>
    </source>
</evidence>
<proteinExistence type="inferred from homology"/>
<evidence type="ECO:0000256" key="7">
    <source>
        <dbReference type="ARBA" id="ARBA00022691"/>
    </source>
</evidence>
<sequence>MIEPQNIDPAKVFDFYPSALPRYTSYPTAPQFKSGVGSSVLETTLENLTEEEPVSIYLHIPFCDRLCWFCGCHTKHTNKYEPIKNYIDSLCDEINLLGRKLNKTVTVSHLHFGGGSPSLIQSKEMRLIKQNLERYFAFDEETEISVEIDPSDATDDFYNAIEALGVTRASIGVQDFDPEVQRLINRTQSFELTEIVVKELRAIGIKSINIDALYGLPKQTNERVESTVQQCISLKPDRMAMFGYAHVPWFKPHQIMIKEDDLPGQNERFEQMQNASRLLVQSGYNSIGIDHFALPNDSLSVAQKKRTLRRNFQGYTTDSAEVMLGLGASSIGRSPSGFMQNTVATNLYQKRIAAGMLASDKGYKLQPVDLYYGALIERLMCDFHVDFASLPFASDERVSESVQLANKFAAADPFQLVKVSGTSLHIPPQAKPFARIVAAQFDQYLKRSTVRFSKVV</sequence>
<comment type="function">
    <text evidence="13">Involved in the heme biosynthesis. Catalyzes the anaerobic oxidative decarboxylation of propionate groups of rings A and B of coproporphyrinogen III to yield the vinyl groups in protoporphyrinogen IX.</text>
</comment>
<dbReference type="PANTHER" id="PTHR13932">
    <property type="entry name" value="COPROPORPHYRINIGEN III OXIDASE"/>
    <property type="match status" value="1"/>
</dbReference>
<keyword evidence="11 15" id="KW-0411">Iron-sulfur</keyword>
<keyword evidence="18" id="KW-1185">Reference proteome</keyword>
<accession>A0ABU9T2B2</accession>
<comment type="subcellular location">
    <subcellularLocation>
        <location evidence="1 15">Cytoplasm</location>
    </subcellularLocation>
</comment>
<dbReference type="SFLD" id="SFLDS00029">
    <property type="entry name" value="Radical_SAM"/>
    <property type="match status" value="1"/>
</dbReference>
<evidence type="ECO:0000256" key="9">
    <source>
        <dbReference type="ARBA" id="ARBA00023002"/>
    </source>
</evidence>
<name>A0ABU9T2B2_9HYPH</name>
<evidence type="ECO:0000259" key="16">
    <source>
        <dbReference type="PROSITE" id="PS51918"/>
    </source>
</evidence>
<evidence type="ECO:0000256" key="12">
    <source>
        <dbReference type="ARBA" id="ARBA00023244"/>
    </source>
</evidence>
<evidence type="ECO:0000256" key="10">
    <source>
        <dbReference type="ARBA" id="ARBA00023004"/>
    </source>
</evidence>
<dbReference type="NCBIfam" id="TIGR00538">
    <property type="entry name" value="hemN"/>
    <property type="match status" value="1"/>
</dbReference>
<dbReference type="InterPro" id="IPR007197">
    <property type="entry name" value="rSAM"/>
</dbReference>